<organism evidence="2 3">
    <name type="scientific">Nocardioides soli</name>
    <dbReference type="NCBI Taxonomy" id="1036020"/>
    <lineage>
        <taxon>Bacteria</taxon>
        <taxon>Bacillati</taxon>
        <taxon>Actinomycetota</taxon>
        <taxon>Actinomycetes</taxon>
        <taxon>Propionibacteriales</taxon>
        <taxon>Nocardioidaceae</taxon>
        <taxon>Nocardioides</taxon>
    </lineage>
</organism>
<sequence length="290" mass="31171">MDRLTELRTAIAENTVPGGSAYGRAAAEVILLSLETQPGADVPTVVTDAATWLVETKPSMTSMRTVAAMALAAATDPDPRASVVRQMRDFIVESEQAIARIADHAEAFIKPGSKVLYHSFSGSLLHLLGRAAETTPDLTLMLTESRPYRESRRIASALAHTDASFVAYSDASMSLAAADADLVIVGCDALFVDGSFANKIGSLPLALACRHAGTPYYVATEVSKLYPGDPDDVAMEQRPSSEMAADWDLWASGRVEVRNQFFERVPADLVTAYLTDRGVLRPQEVGARTH</sequence>
<keyword evidence="3" id="KW-1185">Reference proteome</keyword>
<dbReference type="PANTHER" id="PTHR43475:SF3">
    <property type="entry name" value="TRANSLATION INITIATION FACTOR EIF-2B SUBUNIT FAMILY PROTEIN (AFU_ORTHOLOGUE AFUA_2G14290)"/>
    <property type="match status" value="1"/>
</dbReference>
<dbReference type="Proteomes" id="UP000589626">
    <property type="component" value="Unassembled WGS sequence"/>
</dbReference>
<evidence type="ECO:0000256" key="1">
    <source>
        <dbReference type="RuleBase" id="RU003814"/>
    </source>
</evidence>
<gene>
    <name evidence="2" type="ORF">FHU40_001700</name>
</gene>
<dbReference type="PANTHER" id="PTHR43475">
    <property type="entry name" value="METHYLTHIORIBOSE-1-PHOSPHATE ISOMERASE"/>
    <property type="match status" value="1"/>
</dbReference>
<evidence type="ECO:0000313" key="2">
    <source>
        <dbReference type="EMBL" id="MBB3041899.1"/>
    </source>
</evidence>
<dbReference type="EMBL" id="JACHWR010000001">
    <property type="protein sequence ID" value="MBB3041899.1"/>
    <property type="molecule type" value="Genomic_DNA"/>
</dbReference>
<dbReference type="InterPro" id="IPR037171">
    <property type="entry name" value="NagB/RpiA_transferase-like"/>
</dbReference>
<evidence type="ECO:0000313" key="3">
    <source>
        <dbReference type="Proteomes" id="UP000589626"/>
    </source>
</evidence>
<dbReference type="Gene3D" id="3.40.50.10470">
    <property type="entry name" value="Translation initiation factor eif-2b, domain 2"/>
    <property type="match status" value="1"/>
</dbReference>
<dbReference type="GO" id="GO:0046523">
    <property type="term" value="F:S-methyl-5-thioribose-1-phosphate isomerase activity"/>
    <property type="evidence" value="ECO:0007669"/>
    <property type="project" value="TreeGrafter"/>
</dbReference>
<reference evidence="2 3" key="1">
    <citation type="submission" date="2020-08" db="EMBL/GenBank/DDBJ databases">
        <title>Sequencing the genomes of 1000 actinobacteria strains.</title>
        <authorList>
            <person name="Klenk H.-P."/>
        </authorList>
    </citation>
    <scope>NUCLEOTIDE SEQUENCE [LARGE SCALE GENOMIC DNA]</scope>
    <source>
        <strain evidence="2 3">DSM 105498</strain>
    </source>
</reference>
<dbReference type="InterPro" id="IPR000649">
    <property type="entry name" value="IF-2B-related"/>
</dbReference>
<protein>
    <submittedName>
        <fullName evidence="2">Translation initiation factor 2B subunit (eIF-2B alpha/beta/delta family)</fullName>
    </submittedName>
</protein>
<accession>A0A7W4Z039</accession>
<keyword evidence="2" id="KW-0648">Protein biosynthesis</keyword>
<dbReference type="GO" id="GO:0003743">
    <property type="term" value="F:translation initiation factor activity"/>
    <property type="evidence" value="ECO:0007669"/>
    <property type="project" value="UniProtKB-KW"/>
</dbReference>
<comment type="similarity">
    <text evidence="1">Belongs to the eIF-2B alpha/beta/delta subunits family.</text>
</comment>
<dbReference type="RefSeq" id="WP_183591755.1">
    <property type="nucleotide sequence ID" value="NZ_JACHWR010000001.1"/>
</dbReference>
<dbReference type="InterPro" id="IPR042529">
    <property type="entry name" value="IF_2B-like_C"/>
</dbReference>
<keyword evidence="2" id="KW-0396">Initiation factor</keyword>
<name>A0A7W4Z039_9ACTN</name>
<proteinExistence type="inferred from homology"/>
<dbReference type="SUPFAM" id="SSF100950">
    <property type="entry name" value="NagB/RpiA/CoA transferase-like"/>
    <property type="match status" value="1"/>
</dbReference>
<comment type="caution">
    <text evidence="2">The sequence shown here is derived from an EMBL/GenBank/DDBJ whole genome shotgun (WGS) entry which is preliminary data.</text>
</comment>
<dbReference type="GO" id="GO:0019509">
    <property type="term" value="P:L-methionine salvage from methylthioadenosine"/>
    <property type="evidence" value="ECO:0007669"/>
    <property type="project" value="TreeGrafter"/>
</dbReference>
<dbReference type="AlphaFoldDB" id="A0A7W4Z039"/>
<dbReference type="Pfam" id="PF01008">
    <property type="entry name" value="IF-2B"/>
    <property type="match status" value="1"/>
</dbReference>